<dbReference type="EMBL" id="MWAK01000187">
    <property type="protein sequence ID" value="OPZ91291.1"/>
    <property type="molecule type" value="Genomic_DNA"/>
</dbReference>
<dbReference type="Gene3D" id="3.40.50.10780">
    <property type="entry name" value="Dipeptide transport protein"/>
    <property type="match status" value="1"/>
</dbReference>
<gene>
    <name evidence="1" type="primary">dppA_3</name>
    <name evidence="1" type="ORF">BWY73_01131</name>
</gene>
<evidence type="ECO:0000313" key="1">
    <source>
        <dbReference type="EMBL" id="OPZ91291.1"/>
    </source>
</evidence>
<organism evidence="1">
    <name type="scientific">candidate division TA06 bacterium ADurb.Bin417</name>
    <dbReference type="NCBI Taxonomy" id="1852828"/>
    <lineage>
        <taxon>Bacteria</taxon>
        <taxon>Bacteria division TA06</taxon>
    </lineage>
</organism>
<protein>
    <submittedName>
        <fullName evidence="1">D-aminopeptidase</fullName>
        <ecNumber evidence="1">3.4.11.-</ecNumber>
    </submittedName>
</protein>
<dbReference type="AlphaFoldDB" id="A0A1V5MEQ6"/>
<dbReference type="Pfam" id="PF04951">
    <property type="entry name" value="Peptidase_M55"/>
    <property type="match status" value="1"/>
</dbReference>
<dbReference type="CDD" id="cd08663">
    <property type="entry name" value="DAP_dppA_1"/>
    <property type="match status" value="1"/>
</dbReference>
<sequence>MKFFILTDLEGTAGVTTWAQVLGENKEKHLQAQNWLTGEVNAAIEGILAVDADADIVVWDGHGNGGIILDQLRPEARFIPRGFIRCPYGLDQGYDAMLMVAQHAKAGTPKANLCHTYSLSIYRYWLNGEEVGEMGLRSYIAGYHKVPVILATGDDAACREAAGLIPGIETVQVKEALHQELAVTLQPARARQLIKAGAERAVRRIKEIKPVYPKPPYRFRVQGLNSTFAEQTLFNHSGFRRVDSCTIETESDDLQKAVEVFA</sequence>
<keyword evidence="1" id="KW-0031">Aminopeptidase</keyword>
<dbReference type="InterPro" id="IPR007035">
    <property type="entry name" value="Peptidase_M55"/>
</dbReference>
<dbReference type="Gene3D" id="3.30.1360.130">
    <property type="entry name" value="Dipeptide transport protein"/>
    <property type="match status" value="1"/>
</dbReference>
<dbReference type="InterPro" id="IPR036177">
    <property type="entry name" value="Peptidase_M55_sf"/>
</dbReference>
<accession>A0A1V5MEQ6</accession>
<dbReference type="EC" id="3.4.11.-" evidence="1"/>
<dbReference type="InterPro" id="IPR027476">
    <property type="entry name" value="DppA_N"/>
</dbReference>
<dbReference type="Proteomes" id="UP000485484">
    <property type="component" value="Unassembled WGS sequence"/>
</dbReference>
<dbReference type="SUPFAM" id="SSF63992">
    <property type="entry name" value="Dipeptide transport protein"/>
    <property type="match status" value="1"/>
</dbReference>
<keyword evidence="1" id="KW-0378">Hydrolase</keyword>
<comment type="caution">
    <text evidence="1">The sequence shown here is derived from an EMBL/GenBank/DDBJ whole genome shotgun (WGS) entry which is preliminary data.</text>
</comment>
<name>A0A1V5MEQ6_UNCT6</name>
<keyword evidence="1" id="KW-0645">Protease</keyword>
<dbReference type="GO" id="GO:0004177">
    <property type="term" value="F:aminopeptidase activity"/>
    <property type="evidence" value="ECO:0007669"/>
    <property type="project" value="UniProtKB-KW"/>
</dbReference>
<reference evidence="1" key="1">
    <citation type="submission" date="2017-02" db="EMBL/GenBank/DDBJ databases">
        <title>Delving into the versatile metabolic prowess of the omnipresent phylum Bacteroidetes.</title>
        <authorList>
            <person name="Nobu M.K."/>
            <person name="Mei R."/>
            <person name="Narihiro T."/>
            <person name="Kuroda K."/>
            <person name="Liu W.-T."/>
        </authorList>
    </citation>
    <scope>NUCLEOTIDE SEQUENCE</scope>
    <source>
        <strain evidence="1">ADurb.Bin417</strain>
    </source>
</reference>
<proteinExistence type="predicted"/>